<dbReference type="EMBL" id="JBHTGQ010000039">
    <property type="protein sequence ID" value="MFC7751129.1"/>
    <property type="molecule type" value="Genomic_DNA"/>
</dbReference>
<evidence type="ECO:0000313" key="1">
    <source>
        <dbReference type="EMBL" id="MFC7751129.1"/>
    </source>
</evidence>
<name>A0ABW2V4S1_9BACL</name>
<sequence>MEMQMQTDPQTLVAAWNETLPSVLNFGDKATVAADEQDPNTLRMTIDSAGHTGYSFDFKCTYVDSREVRVEFVDVERGNRNIDEFSPIVQSLIDDYVRHIHECAQALHGLTHGN</sequence>
<gene>
    <name evidence="1" type="ORF">ACFQWB_14505</name>
</gene>
<protein>
    <submittedName>
        <fullName evidence="1">Uncharacterized protein</fullName>
    </submittedName>
</protein>
<evidence type="ECO:0000313" key="2">
    <source>
        <dbReference type="Proteomes" id="UP001596528"/>
    </source>
</evidence>
<accession>A0ABW2V4S1</accession>
<dbReference type="Proteomes" id="UP001596528">
    <property type="component" value="Unassembled WGS sequence"/>
</dbReference>
<dbReference type="RefSeq" id="WP_138789927.1">
    <property type="nucleotide sequence ID" value="NZ_JBHTGQ010000039.1"/>
</dbReference>
<proteinExistence type="predicted"/>
<keyword evidence="2" id="KW-1185">Reference proteome</keyword>
<comment type="caution">
    <text evidence="1">The sequence shown here is derived from an EMBL/GenBank/DDBJ whole genome shotgun (WGS) entry which is preliminary data.</text>
</comment>
<reference evidence="2" key="1">
    <citation type="journal article" date="2019" name="Int. J. Syst. Evol. Microbiol.">
        <title>The Global Catalogue of Microorganisms (GCM) 10K type strain sequencing project: providing services to taxonomists for standard genome sequencing and annotation.</title>
        <authorList>
            <consortium name="The Broad Institute Genomics Platform"/>
            <consortium name="The Broad Institute Genome Sequencing Center for Infectious Disease"/>
            <person name="Wu L."/>
            <person name="Ma J."/>
        </authorList>
    </citation>
    <scope>NUCLEOTIDE SEQUENCE [LARGE SCALE GENOMIC DNA]</scope>
    <source>
        <strain evidence="2">JCM 18657</strain>
    </source>
</reference>
<organism evidence="1 2">
    <name type="scientific">Paenibacillus thermoaerophilus</name>
    <dbReference type="NCBI Taxonomy" id="1215385"/>
    <lineage>
        <taxon>Bacteria</taxon>
        <taxon>Bacillati</taxon>
        <taxon>Bacillota</taxon>
        <taxon>Bacilli</taxon>
        <taxon>Bacillales</taxon>
        <taxon>Paenibacillaceae</taxon>
        <taxon>Paenibacillus</taxon>
    </lineage>
</organism>